<name>A0A2K9BEA0_BIFBR</name>
<feature type="domain" description="ABC transporter" evidence="6">
    <location>
        <begin position="24"/>
        <end position="264"/>
    </location>
</feature>
<dbReference type="SMART" id="SM00382">
    <property type="entry name" value="AAA"/>
    <property type="match status" value="1"/>
</dbReference>
<proteinExistence type="inferred from homology"/>
<dbReference type="PANTHER" id="PTHR43335">
    <property type="entry name" value="ABC TRANSPORTER, ATP-BINDING PROTEIN"/>
    <property type="match status" value="1"/>
</dbReference>
<dbReference type="InterPro" id="IPR003439">
    <property type="entry name" value="ABC_transporter-like_ATP-bd"/>
</dbReference>
<dbReference type="InterPro" id="IPR027417">
    <property type="entry name" value="P-loop_NTPase"/>
</dbReference>
<sequence length="320" mass="35320">MVLGTPAHNALNGTGGTPPRKNITRKEDVMFISINHLTKDFPRKPRALDDVTCDLPHGMVGLIGPNGAGKTTLMRILAGIIRPTSGQVLMDGHDLKDTRTRRALKRTLGYLPQDIEPYPQLTPLEFLDYVGVLKGIDDTRERMRQAHELIERVGLTDVADRRIGGFSGGMRRRVGIAQALMADPRLIIVDEPTAGLDPEERMRFRTLLAGLGGDRTVILSTHILDDIAQTCPYVFVLRQGRIRYDGPTEHLTEHATGRVWLTQPSNTPPPAGMIVANAVTTARGVCYRVITDTPPADAHPMDPTLEDGYMVLIEEHPDQH</sequence>
<reference evidence="7 8" key="1">
    <citation type="submission" date="2017-05" db="EMBL/GenBank/DDBJ databases">
        <title>Comparative genomics and methylome analysis of the gut commensal Bifidobacterium breve.</title>
        <authorList>
            <person name="Bottacini F."/>
            <person name="Morrissey R."/>
            <person name="Roberts R.J."/>
            <person name="James K."/>
            <person name="van Breen J."/>
            <person name="Egan M."/>
            <person name="Lambert J."/>
            <person name="van Limpt K."/>
            <person name="Stanton C."/>
            <person name="Knol J."/>
            <person name="O' Connell Motherway M."/>
            <person name="van Sinderen D."/>
        </authorList>
    </citation>
    <scope>NUCLEOTIDE SEQUENCE [LARGE SCALE GENOMIC DNA]</scope>
    <source>
        <strain evidence="7 8">215W447a</strain>
    </source>
</reference>
<dbReference type="GO" id="GO:0016887">
    <property type="term" value="F:ATP hydrolysis activity"/>
    <property type="evidence" value="ECO:0007669"/>
    <property type="project" value="InterPro"/>
</dbReference>
<dbReference type="PANTHER" id="PTHR43335:SF2">
    <property type="entry name" value="ABC TRANSPORTER, ATP-BINDING PROTEIN"/>
    <property type="match status" value="1"/>
</dbReference>
<evidence type="ECO:0000259" key="6">
    <source>
        <dbReference type="PROSITE" id="PS50893"/>
    </source>
</evidence>
<dbReference type="EMBL" id="CP021558">
    <property type="protein sequence ID" value="AUE03341.1"/>
    <property type="molecule type" value="Genomic_DNA"/>
</dbReference>
<evidence type="ECO:0000256" key="2">
    <source>
        <dbReference type="ARBA" id="ARBA00022448"/>
    </source>
</evidence>
<feature type="region of interest" description="Disordered" evidence="5">
    <location>
        <begin position="1"/>
        <end position="24"/>
    </location>
</feature>
<protein>
    <submittedName>
        <fullName evidence="7">ATP-binding protein of ABC transporter system</fullName>
    </submittedName>
</protein>
<dbReference type="AlphaFoldDB" id="A0A2K9BEA0"/>
<dbReference type="SUPFAM" id="SSF52540">
    <property type="entry name" value="P-loop containing nucleoside triphosphate hydrolases"/>
    <property type="match status" value="1"/>
</dbReference>
<evidence type="ECO:0000256" key="5">
    <source>
        <dbReference type="SAM" id="MobiDB-lite"/>
    </source>
</evidence>
<dbReference type="GO" id="GO:0005524">
    <property type="term" value="F:ATP binding"/>
    <property type="evidence" value="ECO:0007669"/>
    <property type="project" value="UniProtKB-KW"/>
</dbReference>
<evidence type="ECO:0000313" key="7">
    <source>
        <dbReference type="EMBL" id="AUE03341.1"/>
    </source>
</evidence>
<dbReference type="CDD" id="cd03264">
    <property type="entry name" value="ABC_drug_resistance_like"/>
    <property type="match status" value="1"/>
</dbReference>
<dbReference type="PROSITE" id="PS50893">
    <property type="entry name" value="ABC_TRANSPORTER_2"/>
    <property type="match status" value="1"/>
</dbReference>
<keyword evidence="3" id="KW-0547">Nucleotide-binding</keyword>
<organism evidence="7 8">
    <name type="scientific">Bifidobacterium breve</name>
    <dbReference type="NCBI Taxonomy" id="1685"/>
    <lineage>
        <taxon>Bacteria</taxon>
        <taxon>Bacillati</taxon>
        <taxon>Actinomycetota</taxon>
        <taxon>Actinomycetes</taxon>
        <taxon>Bifidobacteriales</taxon>
        <taxon>Bifidobacteriaceae</taxon>
        <taxon>Bifidobacterium</taxon>
    </lineage>
</organism>
<keyword evidence="4 7" id="KW-0067">ATP-binding</keyword>
<dbReference type="Proteomes" id="UP000232491">
    <property type="component" value="Chromosome"/>
</dbReference>
<accession>A0A2K9BEA0</accession>
<evidence type="ECO:0000256" key="4">
    <source>
        <dbReference type="ARBA" id="ARBA00022840"/>
    </source>
</evidence>
<keyword evidence="2" id="KW-0813">Transport</keyword>
<dbReference type="InterPro" id="IPR017871">
    <property type="entry name" value="ABC_transporter-like_CS"/>
</dbReference>
<evidence type="ECO:0000256" key="3">
    <source>
        <dbReference type="ARBA" id="ARBA00022741"/>
    </source>
</evidence>
<comment type="similarity">
    <text evidence="1">Belongs to the ABC transporter superfamily.</text>
</comment>
<dbReference type="InterPro" id="IPR003593">
    <property type="entry name" value="AAA+_ATPase"/>
</dbReference>
<evidence type="ECO:0000313" key="8">
    <source>
        <dbReference type="Proteomes" id="UP000232491"/>
    </source>
</evidence>
<dbReference type="Pfam" id="PF00005">
    <property type="entry name" value="ABC_tran"/>
    <property type="match status" value="1"/>
</dbReference>
<dbReference type="PROSITE" id="PS00211">
    <property type="entry name" value="ABC_TRANSPORTER_1"/>
    <property type="match status" value="1"/>
</dbReference>
<dbReference type="Gene3D" id="3.40.50.300">
    <property type="entry name" value="P-loop containing nucleotide triphosphate hydrolases"/>
    <property type="match status" value="1"/>
</dbReference>
<evidence type="ECO:0000256" key="1">
    <source>
        <dbReference type="ARBA" id="ARBA00005417"/>
    </source>
</evidence>
<gene>
    <name evidence="7" type="ORF">BB215W447A_1326</name>
</gene>